<protein>
    <recommendedName>
        <fullName evidence="3">Large ribosomal subunit protein mL62</fullName>
        <ecNumber evidence="1">3.1.1.29</ecNumber>
    </recommendedName>
    <alternativeName>
        <fullName evidence="4">Peptidyl-tRNA hydrolase ICT1, mitochondrial</fullName>
    </alternativeName>
</protein>
<evidence type="ECO:0000256" key="1">
    <source>
        <dbReference type="ARBA" id="ARBA00013260"/>
    </source>
</evidence>
<evidence type="ECO:0000313" key="7">
    <source>
        <dbReference type="EMBL" id="KAK2709440.1"/>
    </source>
</evidence>
<evidence type="ECO:0000259" key="6">
    <source>
        <dbReference type="Pfam" id="PF00472"/>
    </source>
</evidence>
<keyword evidence="8" id="KW-1185">Reference proteome</keyword>
<dbReference type="GO" id="GO:0016150">
    <property type="term" value="F:translation release factor activity, codon nonspecific"/>
    <property type="evidence" value="ECO:0007669"/>
    <property type="project" value="TreeGrafter"/>
</dbReference>
<dbReference type="PANTHER" id="PTHR11075">
    <property type="entry name" value="PEPTIDE CHAIN RELEASE FACTOR"/>
    <property type="match status" value="1"/>
</dbReference>
<dbReference type="AlphaFoldDB" id="A0AA88L667"/>
<dbReference type="Pfam" id="PF00472">
    <property type="entry name" value="RF-1"/>
    <property type="match status" value="1"/>
</dbReference>
<dbReference type="GO" id="GO:0004045">
    <property type="term" value="F:peptidyl-tRNA hydrolase activity"/>
    <property type="evidence" value="ECO:0007669"/>
    <property type="project" value="UniProtKB-EC"/>
</dbReference>
<dbReference type="Gene3D" id="3.30.160.20">
    <property type="match status" value="1"/>
</dbReference>
<evidence type="ECO:0000256" key="3">
    <source>
        <dbReference type="ARBA" id="ARBA00039441"/>
    </source>
</evidence>
<name>A0AA88L667_ARTSF</name>
<dbReference type="NCBIfam" id="NF006718">
    <property type="entry name" value="PRK09256.1"/>
    <property type="match status" value="1"/>
</dbReference>
<evidence type="ECO:0000256" key="5">
    <source>
        <dbReference type="SAM" id="MobiDB-lite"/>
    </source>
</evidence>
<accession>A0AA88L667</accession>
<dbReference type="PANTHER" id="PTHR11075:SF54">
    <property type="entry name" value="LARGE RIBOSOMAL SUBUNIT PROTEIN ML62"/>
    <property type="match status" value="1"/>
</dbReference>
<dbReference type="InterPro" id="IPR000352">
    <property type="entry name" value="Pep_chain_release_fac_I"/>
</dbReference>
<dbReference type="EC" id="3.1.1.29" evidence="1"/>
<evidence type="ECO:0000256" key="2">
    <source>
        <dbReference type="ARBA" id="ARBA00038225"/>
    </source>
</evidence>
<dbReference type="SUPFAM" id="SSF110916">
    <property type="entry name" value="Peptidyl-tRNA hydrolase domain-like"/>
    <property type="match status" value="1"/>
</dbReference>
<dbReference type="InterPro" id="IPR052104">
    <property type="entry name" value="Mito_Release_Factor_mL62"/>
</dbReference>
<proteinExistence type="inferred from homology"/>
<evidence type="ECO:0000313" key="8">
    <source>
        <dbReference type="Proteomes" id="UP001187531"/>
    </source>
</evidence>
<dbReference type="GO" id="GO:0005762">
    <property type="term" value="C:mitochondrial large ribosomal subunit"/>
    <property type="evidence" value="ECO:0007669"/>
    <property type="project" value="TreeGrafter"/>
</dbReference>
<feature type="region of interest" description="Disordered" evidence="5">
    <location>
        <begin position="172"/>
        <end position="193"/>
    </location>
</feature>
<organism evidence="7 8">
    <name type="scientific">Artemia franciscana</name>
    <name type="common">Brine shrimp</name>
    <name type="synonym">Artemia sanfranciscana</name>
    <dbReference type="NCBI Taxonomy" id="6661"/>
    <lineage>
        <taxon>Eukaryota</taxon>
        <taxon>Metazoa</taxon>
        <taxon>Ecdysozoa</taxon>
        <taxon>Arthropoda</taxon>
        <taxon>Crustacea</taxon>
        <taxon>Branchiopoda</taxon>
        <taxon>Anostraca</taxon>
        <taxon>Artemiidae</taxon>
        <taxon>Artemia</taxon>
    </lineage>
</organism>
<feature type="domain" description="Prokaryotic-type class I peptide chain release factors" evidence="6">
    <location>
        <begin position="58"/>
        <end position="186"/>
    </location>
</feature>
<dbReference type="GO" id="GO:0070126">
    <property type="term" value="P:mitochondrial translational termination"/>
    <property type="evidence" value="ECO:0007669"/>
    <property type="project" value="TreeGrafter"/>
</dbReference>
<evidence type="ECO:0000256" key="4">
    <source>
        <dbReference type="ARBA" id="ARBA00041531"/>
    </source>
</evidence>
<comment type="similarity">
    <text evidence="2">Belongs to the prokaryotic/mitochondrial release factor family. Mitochondrion-specific ribosomal protein mL62 subfamily.</text>
</comment>
<gene>
    <name evidence="7" type="ORF">QYM36_013185</name>
</gene>
<comment type="caution">
    <text evidence="7">The sequence shown here is derived from an EMBL/GenBank/DDBJ whole genome shotgun (WGS) entry which is preliminary data.</text>
</comment>
<dbReference type="EMBL" id="JAVRJZ010000017">
    <property type="protein sequence ID" value="KAK2709440.1"/>
    <property type="molecule type" value="Genomic_DNA"/>
</dbReference>
<sequence>MLRRRLINWISQNGRYFTSASKYKSSICLENIYPGSSLNILRSVQKPAGDGTNFTGYVPIEQLKVSYSMASGPGGQNVNKVATKVDVRFHLKNAQWIPEALKEKILEQNPNRITKDGYFVMKSDLTRSQQLNLADALEKIRTVIKAAAFVPAPVTEETLEKIRKRRERAAMERLREKKNRTTVKQGRSAPVLE</sequence>
<dbReference type="FunFam" id="3.30.160.20:FF:000046">
    <property type="entry name" value="Peptidyl-tRNA hydrolase ICT1"/>
    <property type="match status" value="1"/>
</dbReference>
<dbReference type="Proteomes" id="UP001187531">
    <property type="component" value="Unassembled WGS sequence"/>
</dbReference>
<reference evidence="7" key="1">
    <citation type="submission" date="2023-07" db="EMBL/GenBank/DDBJ databases">
        <title>Chromosome-level genome assembly of Artemia franciscana.</title>
        <authorList>
            <person name="Jo E."/>
        </authorList>
    </citation>
    <scope>NUCLEOTIDE SEQUENCE</scope>
    <source>
        <tissue evidence="7">Whole body</tissue>
    </source>
</reference>